<name>B5IHC5_ACIB4</name>
<dbReference type="HOGENOM" id="CLU_1192574_0_0_2"/>
<accession>B5IHC5</accession>
<evidence type="ECO:0000313" key="2">
    <source>
        <dbReference type="Proteomes" id="UP000001400"/>
    </source>
</evidence>
<dbReference type="eggNOG" id="arCOG13502">
    <property type="taxonomic scope" value="Archaea"/>
</dbReference>
<dbReference type="KEGG" id="abi:Aboo_0203"/>
<dbReference type="Proteomes" id="UP000001400">
    <property type="component" value="Chromosome"/>
</dbReference>
<dbReference type="GeneID" id="8827144"/>
<dbReference type="EMBL" id="CP001941">
    <property type="protein sequence ID" value="ADD08015.1"/>
    <property type="molecule type" value="Genomic_DNA"/>
</dbReference>
<evidence type="ECO:0000313" key="1">
    <source>
        <dbReference type="EMBL" id="ADD08015.1"/>
    </source>
</evidence>
<protein>
    <submittedName>
        <fullName evidence="1">Uncharacterized protein</fullName>
    </submittedName>
</protein>
<sequence length="231" mass="27148">MESYRRILRGIGIDNYDVWYNTRKVLTVGNIVTFLLFPLITIYFLHEIYTDRYSLTINYIFMLLPLIYYAFALYVYFKERKIEGWRMDTRVNSLISSSPIVVSMLIIIIISLFQYAITEESIIRVFFLILSVFLIAPICYTIYSMILGYKVEKMVKRIYNIPDLKKEVFKRLKNKFPEAKEKGKYIVIDGIKVEVINSKLSNYAGTVKIYGLRESNASKVRKIMKIVDVLG</sequence>
<proteinExistence type="predicted"/>
<gene>
    <name evidence="1" type="ordered locus">Aboo_0203</name>
</gene>
<dbReference type="OrthoDB" id="370271at2157"/>
<dbReference type="AlphaFoldDB" id="B5IHC5"/>
<reference evidence="1" key="1">
    <citation type="submission" date="2010-02" db="EMBL/GenBank/DDBJ databases">
        <title>Complete sequence of Aciduliprofundum boonei T469.</title>
        <authorList>
            <consortium name="US DOE Joint Genome Institute"/>
            <person name="Lucas S."/>
            <person name="Copeland A."/>
            <person name="Lapidus A."/>
            <person name="Cheng J.-F."/>
            <person name="Bruce D."/>
            <person name="Goodwin L."/>
            <person name="Pitluck S."/>
            <person name="Saunders E."/>
            <person name="Detter J.C."/>
            <person name="Han C."/>
            <person name="Tapia R."/>
            <person name="Land M."/>
            <person name="Hauser L."/>
            <person name="Kyrpides N."/>
            <person name="Mikhailova N."/>
            <person name="Flores G."/>
            <person name="Reysenbach A.-L."/>
            <person name="Woyke T."/>
        </authorList>
    </citation>
    <scope>NUCLEOTIDE SEQUENCE</scope>
    <source>
        <strain evidence="1">T469</strain>
    </source>
</reference>
<organism evidence="1 2">
    <name type="scientific">Aciduliprofundum boonei (strain DSM 19572 / T469)</name>
    <dbReference type="NCBI Taxonomy" id="439481"/>
    <lineage>
        <taxon>Archaea</taxon>
        <taxon>Methanobacteriati</taxon>
        <taxon>Thermoplasmatota</taxon>
        <taxon>DHVE2 group</taxon>
        <taxon>Candidatus Aciduliprofundum</taxon>
    </lineage>
</organism>
<keyword evidence="2" id="KW-1185">Reference proteome</keyword>
<dbReference type="RefSeq" id="WP_008086611.1">
    <property type="nucleotide sequence ID" value="NC_013926.1"/>
</dbReference>